<keyword evidence="1" id="KW-0472">Membrane</keyword>
<feature type="transmembrane region" description="Helical" evidence="1">
    <location>
        <begin position="61"/>
        <end position="84"/>
    </location>
</feature>
<proteinExistence type="predicted"/>
<feature type="domain" description="EAL" evidence="2">
    <location>
        <begin position="202"/>
        <end position="462"/>
    </location>
</feature>
<dbReference type="Pfam" id="PF00563">
    <property type="entry name" value="EAL"/>
    <property type="match status" value="1"/>
</dbReference>
<dbReference type="PANTHER" id="PTHR33121:SF70">
    <property type="entry name" value="SIGNALING PROTEIN YKOW"/>
    <property type="match status" value="1"/>
</dbReference>
<comment type="caution">
    <text evidence="3">The sequence shown here is derived from an EMBL/GenBank/DDBJ whole genome shotgun (WGS) entry which is preliminary data.</text>
</comment>
<reference evidence="3" key="1">
    <citation type="submission" date="2020-12" db="EMBL/GenBank/DDBJ databases">
        <title>Genomic characterization of non-nitrogen-fixing Frankia strains.</title>
        <authorList>
            <person name="Carlos-Shanley C."/>
            <person name="Guerra T."/>
            <person name="Hahn D."/>
        </authorList>
    </citation>
    <scope>NUCLEOTIDE SEQUENCE</scope>
    <source>
        <strain evidence="3">CN6</strain>
    </source>
</reference>
<dbReference type="InterPro" id="IPR035919">
    <property type="entry name" value="EAL_sf"/>
</dbReference>
<keyword evidence="1" id="KW-0812">Transmembrane</keyword>
<keyword evidence="1" id="KW-1133">Transmembrane helix</keyword>
<sequence length="478" mass="47595">MAAASPRGGAVVAATTASPLALVAAGEAPSPPTITRSAAVVPLVAAFVTGMARLVTDDGGLLVVDAGAAGAGFAATGVAGAWAWRARATERAWLARLLLVLGAWTLIQAVRVAVGPASASGPGRAALAAGALAAPVLAAVALVVRPRPATRPAAQPVVVQPVVVQAAVATGGLTPGLAGAPGAQRRAGGPTPARDGAGAALGVRLASALTTARRKGWDVAGFDVHYQPIVRLSDGAVVGLEALARWTEPGRGPVPPLTFVTAAEAGGLVAALDEFVLGRACAEVATVVPVVAGAPPPRLHVNISATRLVDPALPDVFARALGVSGLDPARLVVEVTETSRIADLTVAARVLEAVRALGPAVAMDDVGAGHTTFEALHRLPVTVVKLDRGLIENPLGPERAARLGRSVITVARSLGAQVVAEGIERRTQRADLALLGCELGQGYLFARPAPLAALGPLLAAAFAGPGPAPVARTAGSRP</sequence>
<dbReference type="InterPro" id="IPR050706">
    <property type="entry name" value="Cyclic-di-GMP_PDE-like"/>
</dbReference>
<name>A0A937UT11_9ACTN</name>
<dbReference type="PANTHER" id="PTHR33121">
    <property type="entry name" value="CYCLIC DI-GMP PHOSPHODIESTERASE PDEF"/>
    <property type="match status" value="1"/>
</dbReference>
<protein>
    <submittedName>
        <fullName evidence="3">EAL domain-containing protein</fullName>
    </submittedName>
</protein>
<dbReference type="AlphaFoldDB" id="A0A937UT11"/>
<dbReference type="Proteomes" id="UP000604475">
    <property type="component" value="Unassembled WGS sequence"/>
</dbReference>
<feature type="transmembrane region" description="Helical" evidence="1">
    <location>
        <begin position="126"/>
        <end position="144"/>
    </location>
</feature>
<dbReference type="SMART" id="SM00052">
    <property type="entry name" value="EAL"/>
    <property type="match status" value="1"/>
</dbReference>
<evidence type="ECO:0000313" key="4">
    <source>
        <dbReference type="Proteomes" id="UP000604475"/>
    </source>
</evidence>
<gene>
    <name evidence="3" type="ORF">I7412_20435</name>
</gene>
<dbReference type="PROSITE" id="PS50883">
    <property type="entry name" value="EAL"/>
    <property type="match status" value="1"/>
</dbReference>
<accession>A0A937UT11</accession>
<evidence type="ECO:0000256" key="1">
    <source>
        <dbReference type="SAM" id="Phobius"/>
    </source>
</evidence>
<evidence type="ECO:0000313" key="3">
    <source>
        <dbReference type="EMBL" id="MBL7629491.1"/>
    </source>
</evidence>
<dbReference type="CDD" id="cd01948">
    <property type="entry name" value="EAL"/>
    <property type="match status" value="1"/>
</dbReference>
<dbReference type="GO" id="GO:0071111">
    <property type="term" value="F:cyclic-guanylate-specific phosphodiesterase activity"/>
    <property type="evidence" value="ECO:0007669"/>
    <property type="project" value="InterPro"/>
</dbReference>
<dbReference type="InterPro" id="IPR001633">
    <property type="entry name" value="EAL_dom"/>
</dbReference>
<dbReference type="SUPFAM" id="SSF141868">
    <property type="entry name" value="EAL domain-like"/>
    <property type="match status" value="1"/>
</dbReference>
<feature type="transmembrane region" description="Helical" evidence="1">
    <location>
        <begin position="93"/>
        <end position="114"/>
    </location>
</feature>
<dbReference type="Gene3D" id="3.20.20.450">
    <property type="entry name" value="EAL domain"/>
    <property type="match status" value="1"/>
</dbReference>
<organism evidence="3 4">
    <name type="scientific">Frankia nepalensis</name>
    <dbReference type="NCBI Taxonomy" id="1836974"/>
    <lineage>
        <taxon>Bacteria</taxon>
        <taxon>Bacillati</taxon>
        <taxon>Actinomycetota</taxon>
        <taxon>Actinomycetes</taxon>
        <taxon>Frankiales</taxon>
        <taxon>Frankiaceae</taxon>
        <taxon>Frankia</taxon>
    </lineage>
</organism>
<dbReference type="EMBL" id="JAEACQ010000230">
    <property type="protein sequence ID" value="MBL7629491.1"/>
    <property type="molecule type" value="Genomic_DNA"/>
</dbReference>
<evidence type="ECO:0000259" key="2">
    <source>
        <dbReference type="PROSITE" id="PS50883"/>
    </source>
</evidence>
<keyword evidence="4" id="KW-1185">Reference proteome</keyword>